<sequence length="197" mass="22940">MKTKNRRGLAEGSSQDVLGPLQDLIRQVRSGVRTKQQLVDFNEGRNPFEKKVASENGFPVRVNYDLSVESLVAQGKYDWKNDSINSKNFQTSRKGEATLNLELVHFNQVLTSEEVIAELKKRGLRPAELHELLSFGVQYPEEQRRHPIVALASVCQSWSGCRFVPYLWVVDNERRLYFDYFDDRWYENYRFLAVCES</sequence>
<dbReference type="EMBL" id="MHJM01000034">
    <property type="protein sequence ID" value="OGY67023.1"/>
    <property type="molecule type" value="Genomic_DNA"/>
</dbReference>
<protein>
    <submittedName>
        <fullName evidence="1">Uncharacterized protein</fullName>
    </submittedName>
</protein>
<dbReference type="STRING" id="1798410.A3H63_01190"/>
<accession>A0A1G1ZQQ8</accession>
<evidence type="ECO:0000313" key="1">
    <source>
        <dbReference type="EMBL" id="OGY67023.1"/>
    </source>
</evidence>
<organism evidence="1 2">
    <name type="scientific">Candidatus Harrisonbacteria bacterium RIFCSPLOWO2_02_FULL_45_10c</name>
    <dbReference type="NCBI Taxonomy" id="1798410"/>
    <lineage>
        <taxon>Bacteria</taxon>
        <taxon>Candidatus Harrisoniibacteriota</taxon>
    </lineage>
</organism>
<dbReference type="Proteomes" id="UP000176284">
    <property type="component" value="Unassembled WGS sequence"/>
</dbReference>
<name>A0A1G1ZQQ8_9BACT</name>
<dbReference type="AlphaFoldDB" id="A0A1G1ZQQ8"/>
<evidence type="ECO:0000313" key="2">
    <source>
        <dbReference type="Proteomes" id="UP000176284"/>
    </source>
</evidence>
<reference evidence="1 2" key="1">
    <citation type="journal article" date="2016" name="Nat. Commun.">
        <title>Thousands of microbial genomes shed light on interconnected biogeochemical processes in an aquifer system.</title>
        <authorList>
            <person name="Anantharaman K."/>
            <person name="Brown C.T."/>
            <person name="Hug L.A."/>
            <person name="Sharon I."/>
            <person name="Castelle C.J."/>
            <person name="Probst A.J."/>
            <person name="Thomas B.C."/>
            <person name="Singh A."/>
            <person name="Wilkins M.J."/>
            <person name="Karaoz U."/>
            <person name="Brodie E.L."/>
            <person name="Williams K.H."/>
            <person name="Hubbard S.S."/>
            <person name="Banfield J.F."/>
        </authorList>
    </citation>
    <scope>NUCLEOTIDE SEQUENCE [LARGE SCALE GENOMIC DNA]</scope>
</reference>
<gene>
    <name evidence="1" type="ORF">A3H63_01190</name>
</gene>
<comment type="caution">
    <text evidence="1">The sequence shown here is derived from an EMBL/GenBank/DDBJ whole genome shotgun (WGS) entry which is preliminary data.</text>
</comment>
<proteinExistence type="predicted"/>